<reference evidence="7 8" key="1">
    <citation type="submission" date="2019-03" db="EMBL/GenBank/DDBJ databases">
        <title>Genomic Encyclopedia of Type Strains, Phase IV (KMG-IV): sequencing the most valuable type-strain genomes for metagenomic binning, comparative biology and taxonomic classification.</title>
        <authorList>
            <person name="Goeker M."/>
        </authorList>
    </citation>
    <scope>NUCLEOTIDE SEQUENCE [LARGE SCALE GENOMIC DNA]</scope>
    <source>
        <strain evidence="7 8">DSM 45934</strain>
    </source>
</reference>
<name>A0A4R2J8Q0_9PSEU</name>
<sequence length="474" mass="50811">MTTPDDLIARLGRWSAGHGPLYVLLATRIRQLIDDGALPPDTPLPPDRTLAARLAVGRTTVVAAYDLLAQDGKIIRRQGSGTRVAPAVLRSDPSRPVDGANPLFMHLLEPLDNVLQLTCAAPKVVPPEVKDAYMRALDISYVGDIGYRPVGHPLLREAIAARYTRRGVPTSPAEILVTTGGQQALALLAKLLVGPGDRVVVEAPTYPGALEVFRESSAVFRPVDPGDVDAVVRRMREDSPAAVYLIPTHQNPTGSVLSSLARRRIAEAALMYGTKVIEDEVMAEIGFDHAPPPPPIAAYAPVLTVGSLSKVIWGGLRVGWIRGPEALIMQLGRIKAIHDLGSNVPAQLAAAYLVANLDALRAVRIAALRASHDRLCAGLAAHLPSWRFTQALGGQTLWVELPHGDATSFAQRALRHDVALLPGVSLDVSGESKRHLRIPYLEPPDVIAEAVLRIASAWRDYVPSTATSLTSLVV</sequence>
<proteinExistence type="inferred from homology"/>
<dbReference type="AlphaFoldDB" id="A0A4R2J8Q0"/>
<evidence type="ECO:0000313" key="8">
    <source>
        <dbReference type="Proteomes" id="UP000295680"/>
    </source>
</evidence>
<keyword evidence="8" id="KW-1185">Reference proteome</keyword>
<dbReference type="SUPFAM" id="SSF46785">
    <property type="entry name" value="Winged helix' DNA-binding domain"/>
    <property type="match status" value="1"/>
</dbReference>
<dbReference type="InterPro" id="IPR004839">
    <property type="entry name" value="Aminotransferase_I/II_large"/>
</dbReference>
<dbReference type="PANTHER" id="PTHR46577">
    <property type="entry name" value="HTH-TYPE TRANSCRIPTIONAL REGULATORY PROTEIN GABR"/>
    <property type="match status" value="1"/>
</dbReference>
<evidence type="ECO:0000256" key="2">
    <source>
        <dbReference type="ARBA" id="ARBA00022898"/>
    </source>
</evidence>
<gene>
    <name evidence="7" type="ORF">EV192_108332</name>
</gene>
<keyword evidence="5" id="KW-0804">Transcription</keyword>
<keyword evidence="3" id="KW-0805">Transcription regulation</keyword>
<dbReference type="Proteomes" id="UP000295680">
    <property type="component" value="Unassembled WGS sequence"/>
</dbReference>
<accession>A0A4R2J8Q0</accession>
<keyword evidence="2" id="KW-0663">Pyridoxal phosphate</keyword>
<feature type="domain" description="HTH gntR-type" evidence="6">
    <location>
        <begin position="19"/>
        <end position="87"/>
    </location>
</feature>
<dbReference type="InterPro" id="IPR015421">
    <property type="entry name" value="PyrdxlP-dep_Trfase_major"/>
</dbReference>
<dbReference type="Pfam" id="PF00155">
    <property type="entry name" value="Aminotran_1_2"/>
    <property type="match status" value="1"/>
</dbReference>
<dbReference type="RefSeq" id="WP_132122810.1">
    <property type="nucleotide sequence ID" value="NZ_SLWS01000008.1"/>
</dbReference>
<evidence type="ECO:0000259" key="6">
    <source>
        <dbReference type="PROSITE" id="PS50949"/>
    </source>
</evidence>
<dbReference type="GO" id="GO:0030170">
    <property type="term" value="F:pyridoxal phosphate binding"/>
    <property type="evidence" value="ECO:0007669"/>
    <property type="project" value="InterPro"/>
</dbReference>
<dbReference type="GO" id="GO:0003677">
    <property type="term" value="F:DNA binding"/>
    <property type="evidence" value="ECO:0007669"/>
    <property type="project" value="UniProtKB-KW"/>
</dbReference>
<organism evidence="7 8">
    <name type="scientific">Actinocrispum wychmicini</name>
    <dbReference type="NCBI Taxonomy" id="1213861"/>
    <lineage>
        <taxon>Bacteria</taxon>
        <taxon>Bacillati</taxon>
        <taxon>Actinomycetota</taxon>
        <taxon>Actinomycetes</taxon>
        <taxon>Pseudonocardiales</taxon>
        <taxon>Pseudonocardiaceae</taxon>
        <taxon>Actinocrispum</taxon>
    </lineage>
</organism>
<dbReference type="PANTHER" id="PTHR46577:SF1">
    <property type="entry name" value="HTH-TYPE TRANSCRIPTIONAL REGULATORY PROTEIN GABR"/>
    <property type="match status" value="1"/>
</dbReference>
<dbReference type="InterPro" id="IPR036390">
    <property type="entry name" value="WH_DNA-bd_sf"/>
</dbReference>
<dbReference type="OrthoDB" id="199743at2"/>
<dbReference type="Gene3D" id="3.40.640.10">
    <property type="entry name" value="Type I PLP-dependent aspartate aminotransferase-like (Major domain)"/>
    <property type="match status" value="1"/>
</dbReference>
<evidence type="ECO:0000256" key="3">
    <source>
        <dbReference type="ARBA" id="ARBA00023015"/>
    </source>
</evidence>
<comment type="caution">
    <text evidence="7">The sequence shown here is derived from an EMBL/GenBank/DDBJ whole genome shotgun (WGS) entry which is preliminary data.</text>
</comment>
<dbReference type="InterPro" id="IPR015424">
    <property type="entry name" value="PyrdxlP-dep_Trfase"/>
</dbReference>
<dbReference type="CDD" id="cd00609">
    <property type="entry name" value="AAT_like"/>
    <property type="match status" value="1"/>
</dbReference>
<protein>
    <submittedName>
        <fullName evidence="7">DNA-binding transcriptional MocR family regulator</fullName>
    </submittedName>
</protein>
<dbReference type="GO" id="GO:0003700">
    <property type="term" value="F:DNA-binding transcription factor activity"/>
    <property type="evidence" value="ECO:0007669"/>
    <property type="project" value="InterPro"/>
</dbReference>
<dbReference type="PROSITE" id="PS50949">
    <property type="entry name" value="HTH_GNTR"/>
    <property type="match status" value="1"/>
</dbReference>
<comment type="similarity">
    <text evidence="1">In the C-terminal section; belongs to the class-I pyridoxal-phosphate-dependent aminotransferase family.</text>
</comment>
<evidence type="ECO:0000256" key="4">
    <source>
        <dbReference type="ARBA" id="ARBA00023125"/>
    </source>
</evidence>
<dbReference type="SUPFAM" id="SSF53383">
    <property type="entry name" value="PLP-dependent transferases"/>
    <property type="match status" value="1"/>
</dbReference>
<dbReference type="InterPro" id="IPR000524">
    <property type="entry name" value="Tscrpt_reg_HTH_GntR"/>
</dbReference>
<evidence type="ECO:0000256" key="1">
    <source>
        <dbReference type="ARBA" id="ARBA00005384"/>
    </source>
</evidence>
<keyword evidence="4 7" id="KW-0238">DNA-binding</keyword>
<dbReference type="SMART" id="SM00345">
    <property type="entry name" value="HTH_GNTR"/>
    <property type="match status" value="1"/>
</dbReference>
<dbReference type="Pfam" id="PF00392">
    <property type="entry name" value="GntR"/>
    <property type="match status" value="1"/>
</dbReference>
<dbReference type="InterPro" id="IPR051446">
    <property type="entry name" value="HTH_trans_reg/aminotransferase"/>
</dbReference>
<dbReference type="CDD" id="cd07377">
    <property type="entry name" value="WHTH_GntR"/>
    <property type="match status" value="1"/>
</dbReference>
<evidence type="ECO:0000313" key="7">
    <source>
        <dbReference type="EMBL" id="TCO55044.1"/>
    </source>
</evidence>
<evidence type="ECO:0000256" key="5">
    <source>
        <dbReference type="ARBA" id="ARBA00023163"/>
    </source>
</evidence>
<dbReference type="InterPro" id="IPR036388">
    <property type="entry name" value="WH-like_DNA-bd_sf"/>
</dbReference>
<dbReference type="Gene3D" id="1.10.10.10">
    <property type="entry name" value="Winged helix-like DNA-binding domain superfamily/Winged helix DNA-binding domain"/>
    <property type="match status" value="1"/>
</dbReference>
<dbReference type="EMBL" id="SLWS01000008">
    <property type="protein sequence ID" value="TCO55044.1"/>
    <property type="molecule type" value="Genomic_DNA"/>
</dbReference>